<reference evidence="1 2" key="1">
    <citation type="journal article" date="2019" name="Sci. Rep.">
        <title>Orb-weaving spider Araneus ventricosus genome elucidates the spidroin gene catalogue.</title>
        <authorList>
            <person name="Kono N."/>
            <person name="Nakamura H."/>
            <person name="Ohtoshi R."/>
            <person name="Moran D.A.P."/>
            <person name="Shinohara A."/>
            <person name="Yoshida Y."/>
            <person name="Fujiwara M."/>
            <person name="Mori M."/>
            <person name="Tomita M."/>
            <person name="Arakawa K."/>
        </authorList>
    </citation>
    <scope>NUCLEOTIDE SEQUENCE [LARGE SCALE GENOMIC DNA]</scope>
</reference>
<accession>A0A4Y2C9C7</accession>
<dbReference type="EMBL" id="BGPR01000164">
    <property type="protein sequence ID" value="GBM01052.1"/>
    <property type="molecule type" value="Genomic_DNA"/>
</dbReference>
<evidence type="ECO:0000313" key="2">
    <source>
        <dbReference type="Proteomes" id="UP000499080"/>
    </source>
</evidence>
<protein>
    <submittedName>
        <fullName evidence="1">Uncharacterized protein</fullName>
    </submittedName>
</protein>
<organism evidence="1 2">
    <name type="scientific">Araneus ventricosus</name>
    <name type="common">Orbweaver spider</name>
    <name type="synonym">Epeira ventricosa</name>
    <dbReference type="NCBI Taxonomy" id="182803"/>
    <lineage>
        <taxon>Eukaryota</taxon>
        <taxon>Metazoa</taxon>
        <taxon>Ecdysozoa</taxon>
        <taxon>Arthropoda</taxon>
        <taxon>Chelicerata</taxon>
        <taxon>Arachnida</taxon>
        <taxon>Araneae</taxon>
        <taxon>Araneomorphae</taxon>
        <taxon>Entelegynae</taxon>
        <taxon>Araneoidea</taxon>
        <taxon>Araneidae</taxon>
        <taxon>Araneus</taxon>
    </lineage>
</organism>
<gene>
    <name evidence="1" type="ORF">AVEN_136612_1</name>
</gene>
<sequence>MIPLWQASGVRQPVLLWGDYSSSLRRAPDSLSYDSSRRSECAILNECPFSGWDLNRSLKYPRPGDKEPFNDEPPGISRWMGIFIGCNSIIREESPGRARFFFCP</sequence>
<comment type="caution">
    <text evidence="1">The sequence shown here is derived from an EMBL/GenBank/DDBJ whole genome shotgun (WGS) entry which is preliminary data.</text>
</comment>
<dbReference type="Proteomes" id="UP000499080">
    <property type="component" value="Unassembled WGS sequence"/>
</dbReference>
<name>A0A4Y2C9C7_ARAVE</name>
<proteinExistence type="predicted"/>
<keyword evidence="2" id="KW-1185">Reference proteome</keyword>
<evidence type="ECO:0000313" key="1">
    <source>
        <dbReference type="EMBL" id="GBM01052.1"/>
    </source>
</evidence>
<dbReference type="AlphaFoldDB" id="A0A4Y2C9C7"/>